<evidence type="ECO:0000313" key="5">
    <source>
        <dbReference type="Proteomes" id="UP000239990"/>
    </source>
</evidence>
<proteinExistence type="inferred from homology"/>
<comment type="caution">
    <text evidence="4">The sequence shown here is derived from an EMBL/GenBank/DDBJ whole genome shotgun (WGS) entry which is preliminary data.</text>
</comment>
<evidence type="ECO:0000256" key="2">
    <source>
        <dbReference type="ARBA" id="ARBA00072224"/>
    </source>
</evidence>
<dbReference type="FunFam" id="3.40.630.30:FF:000035">
    <property type="entry name" value="GNAT family N-acetyltransferase"/>
    <property type="match status" value="1"/>
</dbReference>
<dbReference type="Pfam" id="PF13673">
    <property type="entry name" value="Acetyltransf_10"/>
    <property type="match status" value="1"/>
</dbReference>
<feature type="domain" description="N-acetyltransferase" evidence="3">
    <location>
        <begin position="7"/>
        <end position="151"/>
    </location>
</feature>
<keyword evidence="4" id="KW-0808">Transferase</keyword>
<organism evidence="4 5">
    <name type="scientific">Achromobacter spanius</name>
    <dbReference type="NCBI Taxonomy" id="217203"/>
    <lineage>
        <taxon>Bacteria</taxon>
        <taxon>Pseudomonadati</taxon>
        <taxon>Pseudomonadota</taxon>
        <taxon>Betaproteobacteria</taxon>
        <taxon>Burkholderiales</taxon>
        <taxon>Alcaligenaceae</taxon>
        <taxon>Achromobacter</taxon>
    </lineage>
</organism>
<dbReference type="GO" id="GO:0016747">
    <property type="term" value="F:acyltransferase activity, transferring groups other than amino-acyl groups"/>
    <property type="evidence" value="ECO:0007669"/>
    <property type="project" value="InterPro"/>
</dbReference>
<dbReference type="RefSeq" id="WP_046802635.1">
    <property type="nucleotide sequence ID" value="NZ_PREU01000003.1"/>
</dbReference>
<dbReference type="Proteomes" id="UP000239990">
    <property type="component" value="Unassembled WGS sequence"/>
</dbReference>
<dbReference type="CDD" id="cd04301">
    <property type="entry name" value="NAT_SF"/>
    <property type="match status" value="1"/>
</dbReference>
<comment type="similarity">
    <text evidence="1">Belongs to the UPF0039 (ElaA) family.</text>
</comment>
<evidence type="ECO:0000259" key="3">
    <source>
        <dbReference type="PROSITE" id="PS51186"/>
    </source>
</evidence>
<evidence type="ECO:0000256" key="1">
    <source>
        <dbReference type="ARBA" id="ARBA00009623"/>
    </source>
</evidence>
<dbReference type="SUPFAM" id="SSF55729">
    <property type="entry name" value="Acyl-CoA N-acyltransferases (Nat)"/>
    <property type="match status" value="1"/>
</dbReference>
<dbReference type="OrthoDB" id="9796171at2"/>
<reference evidence="4 5" key="1">
    <citation type="submission" date="2018-02" db="EMBL/GenBank/DDBJ databases">
        <title>Draft Genome of Achromobacter spanius stain 6.</title>
        <authorList>
            <person name="Gunasekera T.S."/>
            <person name="Radwan O."/>
            <person name="Ruiz O.N."/>
        </authorList>
    </citation>
    <scope>NUCLEOTIDE SEQUENCE [LARGE SCALE GENOMIC DNA]</scope>
    <source>
        <strain evidence="4 5">6</strain>
    </source>
</reference>
<dbReference type="AlphaFoldDB" id="A0A2S5GUN9"/>
<accession>A0A2S5GUN9</accession>
<sequence length="152" mass="17260">MPDWICKPHQELTVPEIYAILRLRTEVFVVEQNCVFQDIDGKDLMGQTSHLMAWQDGQLAAYCRILDPSLKDGQIEVGRVITAPWTRGQGLGHELIRHAMAEVRQRWPGRAMYLGAQARLRNYYGGHGFVQVTEEYIEDGIPHVGMRLDAAA</sequence>
<evidence type="ECO:0000313" key="4">
    <source>
        <dbReference type="EMBL" id="PPA76678.1"/>
    </source>
</evidence>
<dbReference type="Gene3D" id="3.40.630.30">
    <property type="match status" value="1"/>
</dbReference>
<dbReference type="EMBL" id="PREU01000003">
    <property type="protein sequence ID" value="PPA76678.1"/>
    <property type="molecule type" value="Genomic_DNA"/>
</dbReference>
<dbReference type="InterPro" id="IPR016181">
    <property type="entry name" value="Acyl_CoA_acyltransferase"/>
</dbReference>
<gene>
    <name evidence="4" type="ORF">C4E15_07830</name>
</gene>
<dbReference type="PROSITE" id="PS51186">
    <property type="entry name" value="GNAT"/>
    <property type="match status" value="1"/>
</dbReference>
<dbReference type="InterPro" id="IPR000182">
    <property type="entry name" value="GNAT_dom"/>
</dbReference>
<name>A0A2S5GUN9_9BURK</name>
<protein>
    <recommendedName>
        <fullName evidence="2">Protein ElaA</fullName>
    </recommendedName>
</protein>